<dbReference type="PROSITE" id="PS50042">
    <property type="entry name" value="CNMP_BINDING_3"/>
    <property type="match status" value="1"/>
</dbReference>
<dbReference type="AlphaFoldDB" id="E1K1H2"/>
<comment type="caution">
    <text evidence="2">The sequence shown here is derived from an EMBL/GenBank/DDBJ whole genome shotgun (WGS) entry which is preliminary data.</text>
</comment>
<dbReference type="InterPro" id="IPR014710">
    <property type="entry name" value="RmlC-like_jellyroll"/>
</dbReference>
<feature type="domain" description="Cyclic nucleotide-binding" evidence="1">
    <location>
        <begin position="17"/>
        <end position="103"/>
    </location>
</feature>
<dbReference type="SUPFAM" id="SSF48029">
    <property type="entry name" value="FliG"/>
    <property type="match status" value="1"/>
</dbReference>
<dbReference type="EMBL" id="AECZ01000040">
    <property type="protein sequence ID" value="EFL49527.1"/>
    <property type="molecule type" value="Genomic_DNA"/>
</dbReference>
<proteinExistence type="predicted"/>
<dbReference type="OrthoDB" id="5505487at2"/>
<dbReference type="InterPro" id="IPR011002">
    <property type="entry name" value="FliG_a-hlx"/>
</dbReference>
<gene>
    <name evidence="2" type="ORF">DesfrDRAFT_3722</name>
</gene>
<dbReference type="Pfam" id="PF01706">
    <property type="entry name" value="FliG_C"/>
    <property type="match status" value="1"/>
</dbReference>
<dbReference type="Proteomes" id="UP000006250">
    <property type="component" value="Unassembled WGS sequence"/>
</dbReference>
<keyword evidence="3" id="KW-1185">Reference proteome</keyword>
<evidence type="ECO:0000313" key="3">
    <source>
        <dbReference type="Proteomes" id="UP000006250"/>
    </source>
</evidence>
<evidence type="ECO:0000313" key="2">
    <source>
        <dbReference type="EMBL" id="EFL49527.1"/>
    </source>
</evidence>
<dbReference type="Pfam" id="PF00027">
    <property type="entry name" value="cNMP_binding"/>
    <property type="match status" value="1"/>
</dbReference>
<dbReference type="SUPFAM" id="SSF51206">
    <property type="entry name" value="cAMP-binding domain-like"/>
    <property type="match status" value="1"/>
</dbReference>
<dbReference type="CDD" id="cd00038">
    <property type="entry name" value="CAP_ED"/>
    <property type="match status" value="1"/>
</dbReference>
<dbReference type="SMART" id="SM00100">
    <property type="entry name" value="cNMP"/>
    <property type="match status" value="1"/>
</dbReference>
<dbReference type="Gene3D" id="2.60.120.10">
    <property type="entry name" value="Jelly Rolls"/>
    <property type="match status" value="1"/>
</dbReference>
<dbReference type="Gene3D" id="1.10.220.30">
    <property type="match status" value="1"/>
</dbReference>
<organism evidence="2 3">
    <name type="scientific">Solidesulfovibrio fructosivorans JJ]</name>
    <dbReference type="NCBI Taxonomy" id="596151"/>
    <lineage>
        <taxon>Bacteria</taxon>
        <taxon>Pseudomonadati</taxon>
        <taxon>Thermodesulfobacteriota</taxon>
        <taxon>Desulfovibrionia</taxon>
        <taxon>Desulfovibrionales</taxon>
        <taxon>Desulfovibrionaceae</taxon>
        <taxon>Solidesulfovibrio</taxon>
    </lineage>
</organism>
<protein>
    <submittedName>
        <fullName evidence="2">Putative transcriptional regulator, Crp/Fnr family</fullName>
    </submittedName>
</protein>
<dbReference type="RefSeq" id="WP_005996455.1">
    <property type="nucleotide sequence ID" value="NZ_AECZ01000040.1"/>
</dbReference>
<evidence type="ECO:0000259" key="1">
    <source>
        <dbReference type="PROSITE" id="PS50042"/>
    </source>
</evidence>
<reference evidence="2 3" key="1">
    <citation type="submission" date="2010-08" db="EMBL/GenBank/DDBJ databases">
        <title>The draft genome of Desulfovibrio fructosovorans JJ.</title>
        <authorList>
            <consortium name="US DOE Joint Genome Institute (JGI-PGF)"/>
            <person name="Lucas S."/>
            <person name="Copeland A."/>
            <person name="Lapidus A."/>
            <person name="Cheng J.-F."/>
            <person name="Bruce D."/>
            <person name="Goodwin L."/>
            <person name="Pitluck S."/>
            <person name="Land M.L."/>
            <person name="Hauser L."/>
            <person name="Chang Y.-J."/>
            <person name="Jeffries C."/>
            <person name="Wall J.D."/>
            <person name="Stahl D.A."/>
            <person name="Arkin A.P."/>
            <person name="Dehal P."/>
            <person name="Stolyar S.M."/>
            <person name="Hazen T.C."/>
            <person name="Woyke T.J."/>
        </authorList>
    </citation>
    <scope>NUCLEOTIDE SEQUENCE [LARGE SCALE GENOMIC DNA]</scope>
    <source>
        <strain evidence="2 3">JJ</strain>
    </source>
</reference>
<sequence length="402" mass="44338">MRQDLDLEDDHNDGTVRTFHKGAVLFREGQPSDVTYIIKKGRVAIYRVVNNKRVVLGERGPGEMVGEMGVITAAPRSSAAEALEFTEAMVCDSNLIHTMLHKSPRPVQLLTGYLVDHVKTLTAQVTDRPSGNAFLSVCRVTALCWQSAPGTGKAKELSYAELSTTLKDIVLLNQIEIDAVFERLAKLHLVSLTDVKASFARKDPLLGTSKPGTAFVKDKVVRLTDPDTFLSVAKNVARDIRDPSKPMVDLEFCDLDAFAREAGSTPDIIYKKLAYQEIPQDLFFFHTAKARDYIERMGAEFFKQARRPRLCAADLERVDDITAVDNATLQEAFSALGFHKVAVAMAMAGEAAREKILKNLSKKIAAVVREEAAAMTEPDEDEAADVEKELIDRIKTIKGLAS</sequence>
<accession>E1K1H2</accession>
<dbReference type="eggNOG" id="COG0664">
    <property type="taxonomic scope" value="Bacteria"/>
</dbReference>
<dbReference type="InterPro" id="IPR023087">
    <property type="entry name" value="Flg_Motor_Flig_C"/>
</dbReference>
<dbReference type="InterPro" id="IPR000595">
    <property type="entry name" value="cNMP-bd_dom"/>
</dbReference>
<name>E1K1H2_SOLFR</name>
<dbReference type="InterPro" id="IPR018490">
    <property type="entry name" value="cNMP-bd_dom_sf"/>
</dbReference>
<dbReference type="STRING" id="596151.DesfrDRAFT_3722"/>